<accession>A0A8T9MW59</accession>
<evidence type="ECO:0000313" key="3">
    <source>
        <dbReference type="Proteomes" id="UP000831534"/>
    </source>
</evidence>
<name>A0A8T9MW59_9NEIS</name>
<evidence type="ECO:0000256" key="1">
    <source>
        <dbReference type="SAM" id="MobiDB-lite"/>
    </source>
</evidence>
<keyword evidence="3" id="KW-1185">Reference proteome</keyword>
<dbReference type="EMBL" id="CP091521">
    <property type="protein sequence ID" value="UOP05489.1"/>
    <property type="molecule type" value="Genomic_DNA"/>
</dbReference>
<reference evidence="2" key="1">
    <citation type="submission" date="2021-12" db="EMBL/GenBank/DDBJ databases">
        <authorList>
            <person name="Veyrier F.J."/>
        </authorList>
    </citation>
    <scope>NUCLEOTIDE SEQUENCE</scope>
    <source>
        <strain evidence="2">17694</strain>
    </source>
</reference>
<protein>
    <submittedName>
        <fullName evidence="2">Uncharacterized protein</fullName>
    </submittedName>
</protein>
<proteinExistence type="predicted"/>
<gene>
    <name evidence="2" type="ORF">LVJ77_04930</name>
</gene>
<organism evidence="2 3">
    <name type="scientific">Conchiformibius kuhniae</name>
    <dbReference type="NCBI Taxonomy" id="211502"/>
    <lineage>
        <taxon>Bacteria</taxon>
        <taxon>Pseudomonadati</taxon>
        <taxon>Pseudomonadota</taxon>
        <taxon>Betaproteobacteria</taxon>
        <taxon>Neisseriales</taxon>
        <taxon>Neisseriaceae</taxon>
        <taxon>Conchiformibius</taxon>
    </lineage>
</organism>
<sequence length="115" mass="12600">MEAKIRPWHRPQTRYQLSWGTGATPTFFGTNAGNDEFVTITDNAQRMNLLVYRSDNGQQVCKVPLFGSDNSGTEDSSVAIGTAPSWSIPPTAIPIPNIPKARANPFPKKRRLSAA</sequence>
<feature type="region of interest" description="Disordered" evidence="1">
    <location>
        <begin position="91"/>
        <end position="115"/>
    </location>
</feature>
<dbReference type="Proteomes" id="UP000831534">
    <property type="component" value="Chromosome"/>
</dbReference>
<evidence type="ECO:0000313" key="2">
    <source>
        <dbReference type="EMBL" id="UOP05489.1"/>
    </source>
</evidence>
<reference evidence="2" key="2">
    <citation type="journal article" date="2022" name="Res Sq">
        <title>Evolution of multicellular longitudinally dividing oral cavity symbionts (Neisseriaceae).</title>
        <authorList>
            <person name="Nyongesa S."/>
            <person name="Weber P."/>
            <person name="Bernet E."/>
            <person name="Pullido F."/>
            <person name="Nieckarz M."/>
            <person name="Delaby M."/>
            <person name="Nieves C."/>
            <person name="Viehboeck T."/>
            <person name="Krause N."/>
            <person name="Rivera-Millot A."/>
            <person name="Nakamura A."/>
            <person name="Vischer N."/>
            <person name="VanNieuwenhze M."/>
            <person name="Brun Y."/>
            <person name="Cava F."/>
            <person name="Bulgheresi S."/>
            <person name="Veyrier F."/>
        </authorList>
    </citation>
    <scope>NUCLEOTIDE SEQUENCE</scope>
    <source>
        <strain evidence="2">17694</strain>
    </source>
</reference>
<dbReference type="AlphaFoldDB" id="A0A8T9MW59"/>